<keyword evidence="2" id="KW-0449">Lipoprotein</keyword>
<keyword evidence="3" id="KW-1185">Reference proteome</keyword>
<sequence length="271" mass="30002">MSSITIGLLQAGFDGLPLENAGKAVDMVRKGFREADLIVLPEYSMLNPFKIGDPVKVYGYAETPVTSKYLSELSRLAEELGAFILAHFIEKTDTPPLTYSTSVLITDKGEAIPVYSKTHLFDAYGFRESSFFKPGKGPGRVVSVKGVKIGFTICYDLRFPELYRLYALSGSDLILVQAGWVKGPYKEEALDKLASVRAHENTVYIALADHVGEAFVGRSGVFNPWGLRELDLGWRETYMEHEVDASLVAEARKTLPVLEQAKAKWEIKQAG</sequence>
<dbReference type="GeneID" id="10153146"/>
<dbReference type="SUPFAM" id="SSF56317">
    <property type="entry name" value="Carbon-nitrogen hydrolase"/>
    <property type="match status" value="1"/>
</dbReference>
<dbReference type="EMBL" id="CP002363">
    <property type="protein sequence ID" value="ADV64767.1"/>
    <property type="molecule type" value="Genomic_DNA"/>
</dbReference>
<dbReference type="STRING" id="765177.Desmu_0453"/>
<dbReference type="RefSeq" id="WP_013561989.1">
    <property type="nucleotide sequence ID" value="NC_014961.1"/>
</dbReference>
<dbReference type="OrthoDB" id="39312at2157"/>
<keyword evidence="2" id="KW-0012">Acyltransferase</keyword>
<evidence type="ECO:0000313" key="3">
    <source>
        <dbReference type="Proteomes" id="UP000001068"/>
    </source>
</evidence>
<reference evidence="2 3" key="2">
    <citation type="journal article" date="2011" name="Stand. Genomic Sci.">
        <title>Complete genome sequence of Desulfurococcus mucosus type strain (O7/1).</title>
        <authorList>
            <person name="Wirth R."/>
            <person name="Chertkov O."/>
            <person name="Held B."/>
            <person name="Lapidus A."/>
            <person name="Nolan M."/>
            <person name="Lucas S."/>
            <person name="Hammon N."/>
            <person name="Deshpande S."/>
            <person name="Cheng J.F."/>
            <person name="Tapia R."/>
            <person name="Han C."/>
            <person name="Goodwin L."/>
            <person name="Pitluck S."/>
            <person name="Liolios K."/>
            <person name="Ioanna P."/>
            <person name="Ivanova N."/>
            <person name="Mavromatis K."/>
            <person name="Mikhailova N."/>
            <person name="Pati A."/>
            <person name="Chen A."/>
            <person name="Palaniappan K."/>
            <person name="Land M."/>
            <person name="Hauser L."/>
            <person name="Chang Y.J."/>
            <person name="Jeffries C.D."/>
            <person name="Bilek Y."/>
            <person name="Hader T."/>
            <person name="Rohde M."/>
            <person name="Spring S."/>
            <person name="Sikorski J."/>
            <person name="Goker M."/>
            <person name="Woyke T."/>
            <person name="Bristow J."/>
            <person name="Eisen J.A."/>
            <person name="Markowitz V."/>
            <person name="Hugenholtz P."/>
            <person name="Kyrpides N.C."/>
            <person name="Klenk H.P."/>
        </authorList>
    </citation>
    <scope>NUCLEOTIDE SEQUENCE [LARGE SCALE GENOMIC DNA]</scope>
    <source>
        <strain evidence="3">ATCC 35584 / DSM 2162 / JCM 9187 / O7/1</strain>
    </source>
</reference>
<dbReference type="Pfam" id="PF00795">
    <property type="entry name" value="CN_hydrolase"/>
    <property type="match status" value="1"/>
</dbReference>
<feature type="domain" description="CN hydrolase" evidence="1">
    <location>
        <begin position="4"/>
        <end position="253"/>
    </location>
</feature>
<dbReference type="PANTHER" id="PTHR23088:SF27">
    <property type="entry name" value="DEAMINATED GLUTATHIONE AMIDASE"/>
    <property type="match status" value="1"/>
</dbReference>
<evidence type="ECO:0000313" key="2">
    <source>
        <dbReference type="EMBL" id="ADV64767.1"/>
    </source>
</evidence>
<dbReference type="KEGG" id="dmu:Desmu_0453"/>
<organism evidence="2 3">
    <name type="scientific">Desulfurococcus mucosus (strain ATCC 35584 / DSM 2162 / JCM 9187 / O7/1)</name>
    <dbReference type="NCBI Taxonomy" id="765177"/>
    <lineage>
        <taxon>Archaea</taxon>
        <taxon>Thermoproteota</taxon>
        <taxon>Thermoprotei</taxon>
        <taxon>Desulfurococcales</taxon>
        <taxon>Desulfurococcaceae</taxon>
        <taxon>Desulfurococcus</taxon>
    </lineage>
</organism>
<dbReference type="AlphaFoldDB" id="E8R8E1"/>
<evidence type="ECO:0000259" key="1">
    <source>
        <dbReference type="PROSITE" id="PS50263"/>
    </source>
</evidence>
<dbReference type="InterPro" id="IPR003010">
    <property type="entry name" value="C-N_Hydrolase"/>
</dbReference>
<name>E8R8E1_DESM0</name>
<dbReference type="Gene3D" id="3.60.110.10">
    <property type="entry name" value="Carbon-nitrogen hydrolase"/>
    <property type="match status" value="1"/>
</dbReference>
<dbReference type="InterPro" id="IPR036526">
    <property type="entry name" value="C-N_Hydrolase_sf"/>
</dbReference>
<dbReference type="CDD" id="cd07581">
    <property type="entry name" value="nitrilase_3"/>
    <property type="match status" value="1"/>
</dbReference>
<reference evidence="3" key="1">
    <citation type="submission" date="2010-11" db="EMBL/GenBank/DDBJ databases">
        <title>The complete genome of Desulfurococcus mucosus DSM 2162.</title>
        <authorList>
            <consortium name="US DOE Joint Genome Institute (JGI-PGF)"/>
            <person name="Lucas S."/>
            <person name="Copeland A."/>
            <person name="Lapidus A."/>
            <person name="Bruce D."/>
            <person name="Goodwin L."/>
            <person name="Pitluck S."/>
            <person name="Kyrpides N."/>
            <person name="Mavromatis K."/>
            <person name="Pagani I."/>
            <person name="Ivanova N."/>
            <person name="Ovchinnikova G."/>
            <person name="Chertkov O."/>
            <person name="Held B."/>
            <person name="Brettin T."/>
            <person name="Detter J.C."/>
            <person name="Tapia R."/>
            <person name="Han C."/>
            <person name="Land M."/>
            <person name="Hauser L."/>
            <person name="Markowitz V."/>
            <person name="Cheng J.-F."/>
            <person name="Hugenholtz P."/>
            <person name="Woyke T."/>
            <person name="Wu D."/>
            <person name="Wirth R."/>
            <person name="Bilek Y."/>
            <person name="Hader T."/>
            <person name="Klenk H.-P."/>
            <person name="Eisen J.A."/>
        </authorList>
    </citation>
    <scope>NUCLEOTIDE SEQUENCE [LARGE SCALE GENOMIC DNA]</scope>
    <source>
        <strain evidence="3">ATCC 35584 / DSM 2162 / JCM 9187 / O7/1</strain>
    </source>
</reference>
<dbReference type="GO" id="GO:0016746">
    <property type="term" value="F:acyltransferase activity"/>
    <property type="evidence" value="ECO:0007669"/>
    <property type="project" value="UniProtKB-KW"/>
</dbReference>
<dbReference type="Proteomes" id="UP000001068">
    <property type="component" value="Chromosome"/>
</dbReference>
<dbReference type="HOGENOM" id="CLU_030130_1_2_2"/>
<accession>E8R8E1</accession>
<dbReference type="eggNOG" id="arCOG00062">
    <property type="taxonomic scope" value="Archaea"/>
</dbReference>
<proteinExistence type="predicted"/>
<keyword evidence="2" id="KW-0808">Transferase</keyword>
<dbReference type="PROSITE" id="PS01227">
    <property type="entry name" value="UPF0012"/>
    <property type="match status" value="1"/>
</dbReference>
<protein>
    <submittedName>
        <fullName evidence="2">Nitrilase/cyanide hydratase and apolipoprotein N-acyltransferase</fullName>
    </submittedName>
</protein>
<dbReference type="PROSITE" id="PS50263">
    <property type="entry name" value="CN_HYDROLASE"/>
    <property type="match status" value="1"/>
</dbReference>
<gene>
    <name evidence="2" type="ordered locus">Desmu_0453</name>
</gene>
<dbReference type="InterPro" id="IPR001110">
    <property type="entry name" value="UPF0012_CS"/>
</dbReference>
<dbReference type="PANTHER" id="PTHR23088">
    <property type="entry name" value="NITRILASE-RELATED"/>
    <property type="match status" value="1"/>
</dbReference>